<dbReference type="RefSeq" id="WP_404611896.1">
    <property type="nucleotide sequence ID" value="NZ_JADIKK010000007.1"/>
</dbReference>
<sequence>MNRVYRLIWNRALAVVQVTSELTRTKGSSSGASATRVLRRRPLALAIATMTLACVTAPAWSQTCTSSDPSGCGASGGIGGRPGRSPDGGAGNGTGGDAIVWNPNTSESAGSTATNGTGGNGADGVFDVGSVNITATGGAGGSAGAIGSPGVVSSVTGGTGGAGQAESGSSIVGGGGGGGGAGVYINDGNSSPIVGTTTTIAGGAGGRGGDATASASNGNATNGDPGGGGGGGAGAVIAAGAGGVSLINNGRLLGGAGGAGGNGGYAGSGGGGGDGLLVLGVGAAITNNSTGTIIGGLGGNAGIYQDGGNLPGGYGSGGAGVNLVGVGSSLENAGTIIGGNANTASAIPSAQDGTPGVGVRGWGGVTVVTDGSIAGGSNGSMQADSLLFSGGGNQLVVLSGASFTGNIQSISGSTGGGDIFTLAGDVNGSLDAALINGFASNTKTGNSNWTLTGTGNAGTDWTVQQGVLTGSASAFEGNLTFASNGIGTPVVDFNQAAAGSFAGSVSGTGQVIKDGAGPLTLSGDLSTFSGAFTINQGSVLLTGNGNLQGAEVADGGALDVSGTSGATATVAGISGNGTVTLGTHTLVIDNAANDDFSGAISGTGGVTLNGGIQTFSGANAYLGATTLNGGTLVVSADANLGQSTAVLAFNGGTLENDGVFVTTRNISLVGTGTLQTDADLTVSGNISGNGTLIKTGTGTLTLSGSNSYIGGTTVSAGTLQGDTNSLQGDITDNAALVFNQAANGTYVGTVSGSGTLTKTGTGTLTLAGGNSYSGGTTISAGTLQGDANSLQGNIVNDAALVFNQTGSGIYDGVISGTGTLTTSGSGTLTLNGVNTANGLTTVASGSTLLIGDSSHSTATVGGDVSVNGGTLGGYGTVQGSVMLANGASLTPGSALAAGTLTVNGDLTIGAGSLLNFDFGSPGPNFSTPGQSDHVMVNGNLSIGSSTLNVNNLGSMGPGLYNLFEWGGSLSITGGGFAPPSGMTLQILTVSKQINLVDTLGVTLNEWDANGLASPTQLGGGSGTWSLSSNTWSDTTGQYVGPMSPQPGFAIFGGASGTVTVDDTNGTVGATGMQFVSDGYHLTGGAIDLVGQGGAAPVLRVSSGDTATIDNVLDGVNGLNKTDGGTLVLNGVNGYTGTTVLSGGTLSVSSDANLGASTNPLDFEGGTLEVTGTTFNQTARSMVWGNPGGGFDIDNAANVFTVAQALTGSGGLAKSGAGVLSLTGADTYAGDTTISAGTLSLSGSGNISHSADVSIATGATFDIGNTQSGASIVSLDGSGVVSLGNQTLTLTQASGNFAGTISGAGRLTLASGNETLSGSNLYTGATVIDGGMLALSGGGALAHSSDVNVASGAIFDITSTSNGASIVSLDGNGTVSLGGQVLTLTNAAGNFSGTITGNGGITLAGGAETLGGSNTYLGGTTISGGTLSVSSDANLGDSSGSLAFNGGTLANTASFNTARNITLAGGGTFDTVGNLTVSGNIDGSGALIKDGAGYLVLAGTGTYAGGTTVNQGTLQIGNNGTTGTIAGNVTIGVHGVLAFLRSDAFEFTGAISGSGTVVQGAGALILDGNSSGFAGTTTVQAGMLEVGDAGTPLATLGGNVTVASGGTLRGHGTIGGNVTNDGTLWAGGSIGTLTVRGNYTQASDGVFEVEATPAGQASLLSVGGTANLAGTALVLADAGTWMSRTSYTVLTAAGGINGQFASASSSLPFLTPMLAYGTTTVTLSLQRNDINFSTVAQTPNQRAVATAADMLGFANAAYSALVVLDAPAARRAFDQLNGEIHASTRTAIQDDDRYVRDAIGQHLAGMTNNANGLNVTDDHGVTAWTSVWGHWGSHDGDGNASSFSANGSGMLVGADLPVGDDARLGAIIGSGQGTTRIATLGSSSHVLDQHIGIYGMAQTGPLQWQGGAIYGLQHVDTNRFIGFGSFAGTAQSDYHAHAAQGYVDASWPIAFGNAMLAPFANLAYDNLHTPAFGESGTPAALDVASQDSGVGYATLGLRATFDLGAPNHGLHAHASLGWQRAWGDTLPTTTERFAGGGDSFEVAGLPVAQDAAAISGGISFTITPTVSADASYQGQFGHRASDQAARISLDWKF</sequence>
<protein>
    <submittedName>
        <fullName evidence="5">Autotransporter-associated beta strand repeat-containing protein</fullName>
    </submittedName>
</protein>
<dbReference type="Pfam" id="PF12951">
    <property type="entry name" value="PATR"/>
    <property type="match status" value="11"/>
</dbReference>
<dbReference type="SUPFAM" id="SSF51126">
    <property type="entry name" value="Pectin lyase-like"/>
    <property type="match status" value="3"/>
</dbReference>
<feature type="compositionally biased region" description="Low complexity" evidence="2">
    <location>
        <begin position="210"/>
        <end position="223"/>
    </location>
</feature>
<dbReference type="SMART" id="SM00869">
    <property type="entry name" value="Autotransporter"/>
    <property type="match status" value="1"/>
</dbReference>
<evidence type="ECO:0000313" key="6">
    <source>
        <dbReference type="EMBL" id="MFK2879825.1"/>
    </source>
</evidence>
<evidence type="ECO:0000256" key="1">
    <source>
        <dbReference type="ARBA" id="ARBA00022729"/>
    </source>
</evidence>
<dbReference type="Gene3D" id="2.160.20.20">
    <property type="match status" value="3"/>
</dbReference>
<keyword evidence="7" id="KW-1185">Reference proteome</keyword>
<dbReference type="EMBL" id="JADIKK010000007">
    <property type="protein sequence ID" value="MFK2875806.1"/>
    <property type="molecule type" value="Genomic_DNA"/>
</dbReference>
<reference evidence="5 7" key="1">
    <citation type="submission" date="2020-10" db="EMBL/GenBank/DDBJ databases">
        <title>Phylogeny of dyella-like bacteria.</title>
        <authorList>
            <person name="Fu J."/>
        </authorList>
    </citation>
    <scope>NUCLEOTIDE SEQUENCE [LARGE SCALE GENOMIC DNA]</scope>
    <source>
        <strain evidence="5 7">KACC 19113</strain>
    </source>
</reference>
<feature type="region of interest" description="Disordered" evidence="2">
    <location>
        <begin position="62"/>
        <end position="118"/>
    </location>
</feature>
<evidence type="ECO:0000256" key="2">
    <source>
        <dbReference type="SAM" id="MobiDB-lite"/>
    </source>
</evidence>
<dbReference type="Proteomes" id="UP001620339">
    <property type="component" value="Unassembled WGS sequence"/>
</dbReference>
<organism evidence="5 7">
    <name type="scientific">Rhodanobacter hydrolyticus</name>
    <dbReference type="NCBI Taxonomy" id="2250595"/>
    <lineage>
        <taxon>Bacteria</taxon>
        <taxon>Pseudomonadati</taxon>
        <taxon>Pseudomonadota</taxon>
        <taxon>Gammaproteobacteria</taxon>
        <taxon>Lysobacterales</taxon>
        <taxon>Rhodanobacteraceae</taxon>
        <taxon>Rhodanobacter</taxon>
    </lineage>
</organism>
<comment type="caution">
    <text evidence="5">The sequence shown here is derived from an EMBL/GenBank/DDBJ whole genome shotgun (WGS) entry which is preliminary data.</text>
</comment>
<feature type="region of interest" description="Disordered" evidence="2">
    <location>
        <begin position="196"/>
        <end position="226"/>
    </location>
</feature>
<dbReference type="InterPro" id="IPR005546">
    <property type="entry name" value="Autotransporte_beta"/>
</dbReference>
<keyword evidence="1" id="KW-0732">Signal</keyword>
<dbReference type="Gene3D" id="2.40.128.130">
    <property type="entry name" value="Autotransporter beta-domain"/>
    <property type="match status" value="1"/>
</dbReference>
<accession>A0ABW8J3W4</accession>
<proteinExistence type="predicted"/>
<dbReference type="InterPro" id="IPR013425">
    <property type="entry name" value="Autotrns_rpt"/>
</dbReference>
<feature type="compositionally biased region" description="Gly residues" evidence="2">
    <location>
        <begin position="73"/>
        <end position="96"/>
    </location>
</feature>
<dbReference type="EMBL" id="JADIKK010000008">
    <property type="protein sequence ID" value="MFK2876260.1"/>
    <property type="molecule type" value="Genomic_DNA"/>
</dbReference>
<dbReference type="InterPro" id="IPR011050">
    <property type="entry name" value="Pectin_lyase_fold/virulence"/>
</dbReference>
<dbReference type="SUPFAM" id="SSF103515">
    <property type="entry name" value="Autotransporter"/>
    <property type="match status" value="1"/>
</dbReference>
<evidence type="ECO:0000259" key="3">
    <source>
        <dbReference type="PROSITE" id="PS51208"/>
    </source>
</evidence>
<gene>
    <name evidence="4" type="ORF">ISP25_01805</name>
    <name evidence="5" type="ORF">ISP25_04165</name>
    <name evidence="6" type="ORF">ISP25_22425</name>
</gene>
<dbReference type="InterPro" id="IPR012332">
    <property type="entry name" value="Autotransporter_pectin_lyase_C"/>
</dbReference>
<dbReference type="PROSITE" id="PS51208">
    <property type="entry name" value="AUTOTRANSPORTER"/>
    <property type="match status" value="1"/>
</dbReference>
<evidence type="ECO:0000313" key="4">
    <source>
        <dbReference type="EMBL" id="MFK2875806.1"/>
    </source>
</evidence>
<feature type="compositionally biased region" description="Low complexity" evidence="2">
    <location>
        <begin position="104"/>
        <end position="115"/>
    </location>
</feature>
<evidence type="ECO:0000313" key="7">
    <source>
        <dbReference type="Proteomes" id="UP001620339"/>
    </source>
</evidence>
<dbReference type="InterPro" id="IPR024973">
    <property type="entry name" value="ESPR"/>
</dbReference>
<name>A0ABW8J3W4_9GAMM</name>
<feature type="domain" description="Autotransporter" evidence="3">
    <location>
        <begin position="1815"/>
        <end position="2092"/>
    </location>
</feature>
<dbReference type="Pfam" id="PF13018">
    <property type="entry name" value="ESPR"/>
    <property type="match status" value="1"/>
</dbReference>
<dbReference type="InterPro" id="IPR036709">
    <property type="entry name" value="Autotransporte_beta_dom_sf"/>
</dbReference>
<evidence type="ECO:0000313" key="5">
    <source>
        <dbReference type="EMBL" id="MFK2876260.1"/>
    </source>
</evidence>
<dbReference type="EMBL" id="JADIKK010000008">
    <property type="protein sequence ID" value="MFK2879825.1"/>
    <property type="molecule type" value="Genomic_DNA"/>
</dbReference>
<dbReference type="NCBIfam" id="TIGR02601">
    <property type="entry name" value="autotrns_rpt"/>
    <property type="match status" value="6"/>
</dbReference>